<dbReference type="EMBL" id="JFYZ01000036">
    <property type="protein sequence ID" value="EZP75661.1"/>
    <property type="molecule type" value="Genomic_DNA"/>
</dbReference>
<dbReference type="InterPro" id="IPR029058">
    <property type="entry name" value="AB_hydrolase_fold"/>
</dbReference>
<dbReference type="PANTHER" id="PTHR43689:SF8">
    <property type="entry name" value="ALPHA_BETA-HYDROLASES SUPERFAMILY PROTEIN"/>
    <property type="match status" value="1"/>
</dbReference>
<accession>A0A031JQF5</accession>
<dbReference type="InterPro" id="IPR000073">
    <property type="entry name" value="AB_hydrolase_1"/>
</dbReference>
<dbReference type="Gene3D" id="3.40.50.1820">
    <property type="entry name" value="alpha/beta hydrolase"/>
    <property type="match status" value="1"/>
</dbReference>
<evidence type="ECO:0000313" key="3">
    <source>
        <dbReference type="EMBL" id="EZP75661.1"/>
    </source>
</evidence>
<proteinExistence type="predicted"/>
<dbReference type="PANTHER" id="PTHR43689">
    <property type="entry name" value="HYDROLASE"/>
    <property type="match status" value="1"/>
</dbReference>
<dbReference type="PATRIC" id="fig|158500.4.peg.4602"/>
<feature type="domain" description="AB hydrolase-1" evidence="1">
    <location>
        <begin position="67"/>
        <end position="307"/>
    </location>
</feature>
<reference evidence="2" key="2">
    <citation type="submission" date="2016-08" db="EMBL/GenBank/DDBJ databases">
        <authorList>
            <person name="Seilhamer J.J."/>
        </authorList>
    </citation>
    <scope>NUCLEOTIDE SEQUENCE [LARGE SCALE GENOMIC DNA]</scope>
    <source>
        <strain evidence="2">SA1</strain>
        <plasmid evidence="2">pSA1</plasmid>
    </source>
</reference>
<name>A0A031JQF5_9SPHN</name>
<organism evidence="3 4">
    <name type="scientific">Novosphingobium resinovorum</name>
    <dbReference type="NCBI Taxonomy" id="158500"/>
    <lineage>
        <taxon>Bacteria</taxon>
        <taxon>Pseudomonadati</taxon>
        <taxon>Pseudomonadota</taxon>
        <taxon>Alphaproteobacteria</taxon>
        <taxon>Sphingomonadales</taxon>
        <taxon>Sphingomonadaceae</taxon>
        <taxon>Novosphingobium</taxon>
    </lineage>
</organism>
<dbReference type="KEGG" id="nre:BES08_22320"/>
<keyword evidence="2" id="KW-0614">Plasmid</keyword>
<protein>
    <submittedName>
        <fullName evidence="2 3">Alpha/beta hydrolase</fullName>
    </submittedName>
</protein>
<keyword evidence="5" id="KW-1185">Reference proteome</keyword>
<sequence length="324" mass="35947">MKIGRIALATLGAVVLVGGGTVLALRAGAGESDRAQLEKRWADGPSRFVTIDGVRLHVREEGPVGAPVIVLLHGSIVNLHEWDDVAAILKDKYRVVRFDWSPYGLTAPDPSGVYSTPRSAQLMNGLLTKLGYDKFALVATSNGSNVGLEYNRAYPGHVTAMAFSMLPLERPSQTRKVNWRLSWSLPVFKAVLPNWRPHWFWRAMLEDTTPPGFQPTDRMVDQITEMNNLPGALDRQAQYIQANVKAFKTSDVGAVAETVHVPVLLQWCSYDDVISQSAGASVKRFTNAPVTLIEYPDLGHFPMWEKPQKFARDLEAWLTKVAVR</sequence>
<gene>
    <name evidence="2" type="ORF">BES08_22320</name>
    <name evidence="3" type="ORF">BV97_04526</name>
</gene>
<dbReference type="GO" id="GO:0016787">
    <property type="term" value="F:hydrolase activity"/>
    <property type="evidence" value="ECO:0007669"/>
    <property type="project" value="UniProtKB-KW"/>
</dbReference>
<dbReference type="SUPFAM" id="SSF53474">
    <property type="entry name" value="alpha/beta-Hydrolases"/>
    <property type="match status" value="1"/>
</dbReference>
<evidence type="ECO:0000259" key="1">
    <source>
        <dbReference type="Pfam" id="PF00561"/>
    </source>
</evidence>
<dbReference type="EMBL" id="CP017076">
    <property type="protein sequence ID" value="AOR79543.1"/>
    <property type="molecule type" value="Genomic_DNA"/>
</dbReference>
<dbReference type="AlphaFoldDB" id="A0A031JQF5"/>
<evidence type="ECO:0000313" key="2">
    <source>
        <dbReference type="EMBL" id="AOR79543.1"/>
    </source>
</evidence>
<dbReference type="eggNOG" id="COG2267">
    <property type="taxonomic scope" value="Bacteria"/>
</dbReference>
<dbReference type="OrthoDB" id="9804723at2"/>
<evidence type="ECO:0000313" key="5">
    <source>
        <dbReference type="Proteomes" id="UP000094626"/>
    </source>
</evidence>
<reference evidence="5" key="3">
    <citation type="journal article" date="2017" name="J. Biotechnol.">
        <title>Complete genome sequence of Novosphingobium resinovorum SA1, a versatile xenobiotic-degrading bacterium capable of utilizing sulfanilic acid.</title>
        <authorList>
            <person name="Hegedus B."/>
            <person name="Kos P.B."/>
            <person name="Balint B."/>
            <person name="Maroti G."/>
            <person name="Gan H.M."/>
            <person name="Perei K."/>
            <person name="Rakhely G."/>
        </authorList>
    </citation>
    <scope>NUCLEOTIDE SEQUENCE [LARGE SCALE GENOMIC DNA]</scope>
    <source>
        <strain evidence="5">SA1</strain>
    </source>
</reference>
<dbReference type="RefSeq" id="WP_036528982.1">
    <property type="nucleotide sequence ID" value="NZ_CP017076.1"/>
</dbReference>
<geneLocation type="plasmid" evidence="2 5">
    <name>pSA1</name>
</geneLocation>
<keyword evidence="3" id="KW-0378">Hydrolase</keyword>
<dbReference type="Pfam" id="PF00561">
    <property type="entry name" value="Abhydrolase_1"/>
    <property type="match status" value="1"/>
</dbReference>
<reference evidence="3 4" key="1">
    <citation type="submission" date="2014-03" db="EMBL/GenBank/DDBJ databases">
        <title>Whole genome sequence of Novosphingobium resinovorum KF1.</title>
        <authorList>
            <person name="Gan H.M."/>
            <person name="Gan H.Y."/>
            <person name="Chew T.H."/>
            <person name="Savka M.A."/>
        </authorList>
    </citation>
    <scope>NUCLEOTIDE SEQUENCE [LARGE SCALE GENOMIC DNA]</scope>
    <source>
        <strain evidence="3 4">KF1</strain>
    </source>
</reference>
<dbReference type="Proteomes" id="UP000094626">
    <property type="component" value="Plasmid pSA1"/>
</dbReference>
<dbReference type="Proteomes" id="UP000024329">
    <property type="component" value="Unassembled WGS sequence"/>
</dbReference>
<evidence type="ECO:0000313" key="4">
    <source>
        <dbReference type="Proteomes" id="UP000024329"/>
    </source>
</evidence>